<evidence type="ECO:0000313" key="11">
    <source>
        <dbReference type="Proteomes" id="UP001159405"/>
    </source>
</evidence>
<evidence type="ECO:0000256" key="4">
    <source>
        <dbReference type="ARBA" id="ARBA00022692"/>
    </source>
</evidence>
<keyword evidence="11" id="KW-1185">Reference proteome</keyword>
<gene>
    <name evidence="10" type="ORF">PLOB_00044994</name>
</gene>
<feature type="compositionally biased region" description="Basic and acidic residues" evidence="8">
    <location>
        <begin position="526"/>
        <end position="535"/>
    </location>
</feature>
<feature type="transmembrane region" description="Helical" evidence="9">
    <location>
        <begin position="388"/>
        <end position="411"/>
    </location>
</feature>
<name>A0ABN8PMK1_9CNID</name>
<keyword evidence="7" id="KW-0675">Receptor</keyword>
<feature type="transmembrane region" description="Helical" evidence="9">
    <location>
        <begin position="485"/>
        <end position="508"/>
    </location>
</feature>
<feature type="transmembrane region" description="Helical" evidence="9">
    <location>
        <begin position="344"/>
        <end position="367"/>
    </location>
</feature>
<accession>A0ABN8PMK1</accession>
<keyword evidence="5 9" id="KW-1133">Transmembrane helix</keyword>
<evidence type="ECO:0000256" key="2">
    <source>
        <dbReference type="ARBA" id="ARBA00022448"/>
    </source>
</evidence>
<feature type="transmembrane region" description="Helical" evidence="9">
    <location>
        <begin position="24"/>
        <end position="42"/>
    </location>
</feature>
<evidence type="ECO:0000256" key="1">
    <source>
        <dbReference type="ARBA" id="ARBA00004651"/>
    </source>
</evidence>
<proteinExistence type="predicted"/>
<keyword evidence="4 9" id="KW-0812">Transmembrane</keyword>
<protein>
    <submittedName>
        <fullName evidence="10">Uncharacterized protein</fullName>
    </submittedName>
</protein>
<feature type="transmembrane region" description="Helical" evidence="9">
    <location>
        <begin position="282"/>
        <end position="302"/>
    </location>
</feature>
<dbReference type="PANTHER" id="PTHR21444">
    <property type="entry name" value="COILED-COIL DOMAIN-CONTAINING PROTEIN 180"/>
    <property type="match status" value="1"/>
</dbReference>
<dbReference type="EMBL" id="CALNXK010000078">
    <property type="protein sequence ID" value="CAH3146307.1"/>
    <property type="molecule type" value="Genomic_DNA"/>
</dbReference>
<feature type="region of interest" description="Disordered" evidence="8">
    <location>
        <begin position="514"/>
        <end position="535"/>
    </location>
</feature>
<evidence type="ECO:0000313" key="10">
    <source>
        <dbReference type="EMBL" id="CAH3146307.1"/>
    </source>
</evidence>
<organism evidence="10 11">
    <name type="scientific">Porites lobata</name>
    <dbReference type="NCBI Taxonomy" id="104759"/>
    <lineage>
        <taxon>Eukaryota</taxon>
        <taxon>Metazoa</taxon>
        <taxon>Cnidaria</taxon>
        <taxon>Anthozoa</taxon>
        <taxon>Hexacorallia</taxon>
        <taxon>Scleractinia</taxon>
        <taxon>Fungiina</taxon>
        <taxon>Poritidae</taxon>
        <taxon>Porites</taxon>
    </lineage>
</organism>
<comment type="subcellular location">
    <subcellularLocation>
        <location evidence="1">Cell membrane</location>
        <topology evidence="1">Multi-pass membrane protein</topology>
    </subcellularLocation>
</comment>
<comment type="caution">
    <text evidence="10">The sequence shown here is derived from an EMBL/GenBank/DDBJ whole genome shotgun (WGS) entry which is preliminary data.</text>
</comment>
<reference evidence="10 11" key="1">
    <citation type="submission" date="2022-05" db="EMBL/GenBank/DDBJ databases">
        <authorList>
            <consortium name="Genoscope - CEA"/>
            <person name="William W."/>
        </authorList>
    </citation>
    <scope>NUCLEOTIDE SEQUENCE [LARGE SCALE GENOMIC DNA]</scope>
</reference>
<evidence type="ECO:0000256" key="7">
    <source>
        <dbReference type="ARBA" id="ARBA00023170"/>
    </source>
</evidence>
<feature type="compositionally biased region" description="Polar residues" evidence="8">
    <location>
        <begin position="515"/>
        <end position="525"/>
    </location>
</feature>
<feature type="transmembrane region" description="Helical" evidence="9">
    <location>
        <begin position="145"/>
        <end position="169"/>
    </location>
</feature>
<keyword evidence="2" id="KW-0813">Transport</keyword>
<feature type="transmembrane region" description="Helical" evidence="9">
    <location>
        <begin position="115"/>
        <end position="133"/>
    </location>
</feature>
<evidence type="ECO:0000256" key="3">
    <source>
        <dbReference type="ARBA" id="ARBA00022475"/>
    </source>
</evidence>
<evidence type="ECO:0000256" key="9">
    <source>
        <dbReference type="SAM" id="Phobius"/>
    </source>
</evidence>
<dbReference type="Pfam" id="PF14752">
    <property type="entry name" value="RBP_receptor"/>
    <property type="match status" value="2"/>
</dbReference>
<sequence length="600" mass="68177">MSEASAVNGTSNTMCIPAIDKTSYLWGCFALALAIVVVLSCLKRRKKLKLQYCHGYPGLLIPVNFLHSFSYSNRFTIAAIFGATASSCLGLFLVSATGTSTFSGVSVWVKVFLKMSYVLLYGVLFYPFFACLTTEHKLLGSTLGFLYAAIRVKAGIGFLLGSFAVLLILEVRRKWFLPTNGNQESAVETDRMFLVSEPVIKHVMHVFTPGLNRDSADAKWYIKLLHYIYKPREDFKFSTQLVSTVVVAAITVFELFVVVLHVGEVLKKSITDQSVIKDLLGIFQGAFVLSAMISAILLLHFMKSHRDHVLQLYRGQRRFAQGVFPSPAKLVGGSLRFSGYQVAYTIYGFFSVGILLWLVLFGTVFYFKHAEHVLPKILWEWFKENAESAMSAFIMSIVLYLFQLFLIHYVFRDRDFPRIVITVDNRRLFSIMSYFFFFFNILVGLFSGFLRIIFGIVLGVVFLARIDRSTLMQGFQRFDRAFVAYLGFINLLVAQSHPVMLLFCQLLINRDKGHQPNSESPADAQSENRDCSKETRVPSVYTRERRLPRMSQKAFNRWHLSVTLLRNSCLIKYRKRVGISRATSVSLRSIRTDLSDLVPA</sequence>
<feature type="transmembrane region" description="Helical" evidence="9">
    <location>
        <begin position="431"/>
        <end position="464"/>
    </location>
</feature>
<evidence type="ECO:0000256" key="8">
    <source>
        <dbReference type="SAM" id="MobiDB-lite"/>
    </source>
</evidence>
<dbReference type="InterPro" id="IPR026612">
    <property type="entry name" value="STRA6-like"/>
</dbReference>
<evidence type="ECO:0000256" key="5">
    <source>
        <dbReference type="ARBA" id="ARBA00022989"/>
    </source>
</evidence>
<feature type="transmembrane region" description="Helical" evidence="9">
    <location>
        <begin position="241"/>
        <end position="262"/>
    </location>
</feature>
<dbReference type="PANTHER" id="PTHR21444:SF15">
    <property type="entry name" value="RECEPTOR FOR RETINOL UPTAKE STRA6"/>
    <property type="match status" value="1"/>
</dbReference>
<keyword evidence="6 9" id="KW-0472">Membrane</keyword>
<feature type="transmembrane region" description="Helical" evidence="9">
    <location>
        <begin position="75"/>
        <end position="95"/>
    </location>
</feature>
<dbReference type="Proteomes" id="UP001159405">
    <property type="component" value="Unassembled WGS sequence"/>
</dbReference>
<evidence type="ECO:0000256" key="6">
    <source>
        <dbReference type="ARBA" id="ARBA00023136"/>
    </source>
</evidence>
<keyword evidence="3" id="KW-1003">Cell membrane</keyword>